<evidence type="ECO:0000313" key="1">
    <source>
        <dbReference type="Proteomes" id="UP000887580"/>
    </source>
</evidence>
<proteinExistence type="predicted"/>
<evidence type="ECO:0000313" key="2">
    <source>
        <dbReference type="WBParaSite" id="PS1159_v2.g18481.t1"/>
    </source>
</evidence>
<name>A0AC35FMF6_9BILA</name>
<dbReference type="WBParaSite" id="PS1159_v2.g18481.t1">
    <property type="protein sequence ID" value="PS1159_v2.g18481.t1"/>
    <property type="gene ID" value="PS1159_v2.g18481"/>
</dbReference>
<sequence length="519" mass="59691">MLDVFTSVFILLITSFAFLYVKFIYDSNYWKRRGIAGPYHLKTNSIENQAPLVLNINYPNVLLFREWTKEYGPIYGYNEGQRKVLVISVPEIAHEVMVKKFEYFHGRKLNPIVGDVVHDPRVHVFNAKGARWKRLRNTASPCFNAANLKKILPTIQDCANITKTFLDKAYATKKPFNIHSYFQEFTMDVICRVALGQDKTLQFENPNVELVKQVLFKFANNPLDYWAHVFPKIGPYLKKIMFAIGKFKHIPIKDCIDQLYGTVAKRKAERSKNDETTSVDFIDLILDVEDNSVIDGTFEKTNMKVPKKLTDEEIVGQCFVFLLAGFDTTANTLGNTAWFLAKNPKIQQKLCEEIDDICGNRSEISYEELGSMPYTDAVMKETLRHYPVAAFAASRECQIPTTIGPGIEIEKDVCVALDLYTLHFDKNIWGEDSEEFKPERFFDLSPLQQMSYYPFGGGPRLCVGMRLSYIEEKLILAKILQNYFIRECSETETKLKQMGNTISTPEKVTIVLEKRNNHL</sequence>
<accession>A0AC35FMF6</accession>
<organism evidence="1 2">
    <name type="scientific">Panagrolaimus sp. PS1159</name>
    <dbReference type="NCBI Taxonomy" id="55785"/>
    <lineage>
        <taxon>Eukaryota</taxon>
        <taxon>Metazoa</taxon>
        <taxon>Ecdysozoa</taxon>
        <taxon>Nematoda</taxon>
        <taxon>Chromadorea</taxon>
        <taxon>Rhabditida</taxon>
        <taxon>Tylenchina</taxon>
        <taxon>Panagrolaimomorpha</taxon>
        <taxon>Panagrolaimoidea</taxon>
        <taxon>Panagrolaimidae</taxon>
        <taxon>Panagrolaimus</taxon>
    </lineage>
</organism>
<dbReference type="Proteomes" id="UP000887580">
    <property type="component" value="Unplaced"/>
</dbReference>
<reference evidence="2" key="1">
    <citation type="submission" date="2022-11" db="UniProtKB">
        <authorList>
            <consortium name="WormBaseParasite"/>
        </authorList>
    </citation>
    <scope>IDENTIFICATION</scope>
</reference>
<protein>
    <submittedName>
        <fullName evidence="2">Cytochrome P450</fullName>
    </submittedName>
</protein>